<keyword evidence="2" id="KW-1185">Reference proteome</keyword>
<proteinExistence type="predicted"/>
<dbReference type="GO" id="GO:0016301">
    <property type="term" value="F:kinase activity"/>
    <property type="evidence" value="ECO:0007669"/>
    <property type="project" value="UniProtKB-KW"/>
</dbReference>
<accession>A0ABR3KFA9</accession>
<reference evidence="1 2" key="1">
    <citation type="submission" date="2024-07" db="EMBL/GenBank/DDBJ databases">
        <title>Enhanced genomic and transcriptomic resources for Trichinella pseudospiralis and T. spiralis underpin the discovery of pronounced molecular differences between stages and species.</title>
        <authorList>
            <person name="Pasi K.K."/>
            <person name="La Rosa G."/>
            <person name="Gomez-Morales M.A."/>
            <person name="Tosini F."/>
            <person name="Sumanam S."/>
            <person name="Young N.D."/>
            <person name="Chang B.C."/>
            <person name="Robin G.B."/>
        </authorList>
    </citation>
    <scope>NUCLEOTIDE SEQUENCE [LARGE SCALE GENOMIC DNA]</scope>
    <source>
        <strain evidence="1">ISS534</strain>
    </source>
</reference>
<evidence type="ECO:0000313" key="1">
    <source>
        <dbReference type="EMBL" id="KAL1236828.1"/>
    </source>
</evidence>
<protein>
    <submittedName>
        <fullName evidence="1">RasGEF domain-containing serine/threonine-protein kinase</fullName>
    </submittedName>
</protein>
<sequence>MIATEEMYRRVDLLQEEYEAGLDREVKTAMAERAEYRKGFRGITVHARTLSVGKVEAAGSQNTKANEATTSGWMKKISDHIDRNVDALTAKGKEPHRTEISAAELLIIVFRERITVASRIEWDKLVKAEKLRTDLTASQRFIRLQAEAMAKSHSAGRNWNPESSSKSNLINADSERQSACQKQANGHIPSPFGCGQLPHLQELTQTPDCPEVLKADNSQRKTLAKKAGLYFSCFEPGHHAKRCGQRGRTAGG</sequence>
<keyword evidence="1" id="KW-0808">Transferase</keyword>
<evidence type="ECO:0000313" key="2">
    <source>
        <dbReference type="Proteomes" id="UP001558632"/>
    </source>
</evidence>
<dbReference type="EMBL" id="JBEUSY010000360">
    <property type="protein sequence ID" value="KAL1236828.1"/>
    <property type="molecule type" value="Genomic_DNA"/>
</dbReference>
<keyword evidence="1" id="KW-0418">Kinase</keyword>
<organism evidence="1 2">
    <name type="scientific">Trichinella spiralis</name>
    <name type="common">Trichina worm</name>
    <dbReference type="NCBI Taxonomy" id="6334"/>
    <lineage>
        <taxon>Eukaryota</taxon>
        <taxon>Metazoa</taxon>
        <taxon>Ecdysozoa</taxon>
        <taxon>Nematoda</taxon>
        <taxon>Enoplea</taxon>
        <taxon>Dorylaimia</taxon>
        <taxon>Trichinellida</taxon>
        <taxon>Trichinellidae</taxon>
        <taxon>Trichinella</taxon>
    </lineage>
</organism>
<comment type="caution">
    <text evidence="1">The sequence shown here is derived from an EMBL/GenBank/DDBJ whole genome shotgun (WGS) entry which is preliminary data.</text>
</comment>
<dbReference type="Proteomes" id="UP001558632">
    <property type="component" value="Unassembled WGS sequence"/>
</dbReference>
<gene>
    <name evidence="1" type="ORF">TSPI_08914</name>
</gene>
<name>A0ABR3KFA9_TRISP</name>